<evidence type="ECO:0000259" key="7">
    <source>
        <dbReference type="Pfam" id="PF08546"/>
    </source>
</evidence>
<dbReference type="InterPro" id="IPR013752">
    <property type="entry name" value="KPA_reductase"/>
</dbReference>
<dbReference type="EC" id="1.1.1.169" evidence="2"/>
<name>A0AA36NLD4_9DINO</name>
<dbReference type="Gene3D" id="1.10.1040.10">
    <property type="entry name" value="N-(1-d-carboxylethyl)-l-norvaline Dehydrogenase, domain 2"/>
    <property type="match status" value="1"/>
</dbReference>
<dbReference type="AlphaFoldDB" id="A0AA36NLD4"/>
<gene>
    <name evidence="8" type="ORF">EVOR1521_LOCUS30179</name>
</gene>
<evidence type="ECO:0000256" key="4">
    <source>
        <dbReference type="ARBA" id="ARBA00023002"/>
    </source>
</evidence>
<evidence type="ECO:0000256" key="5">
    <source>
        <dbReference type="ARBA" id="ARBA00032024"/>
    </source>
</evidence>
<evidence type="ECO:0000256" key="1">
    <source>
        <dbReference type="ARBA" id="ARBA00007870"/>
    </source>
</evidence>
<feature type="domain" description="Ketopantoate reductase C-terminal" evidence="7">
    <location>
        <begin position="185"/>
        <end position="326"/>
    </location>
</feature>
<dbReference type="SUPFAM" id="SSF48179">
    <property type="entry name" value="6-phosphogluconate dehydrogenase C-terminal domain-like"/>
    <property type="match status" value="1"/>
</dbReference>
<dbReference type="PANTHER" id="PTHR43765:SF2">
    <property type="entry name" value="2-DEHYDROPANTOATE 2-REDUCTASE"/>
    <property type="match status" value="1"/>
</dbReference>
<dbReference type="Pfam" id="PF08546">
    <property type="entry name" value="ApbA_C"/>
    <property type="match status" value="1"/>
</dbReference>
<dbReference type="InterPro" id="IPR013332">
    <property type="entry name" value="KPR_N"/>
</dbReference>
<dbReference type="InterPro" id="IPR050838">
    <property type="entry name" value="Ketopantoate_reductase"/>
</dbReference>
<reference evidence="8" key="1">
    <citation type="submission" date="2023-08" db="EMBL/GenBank/DDBJ databases">
        <authorList>
            <person name="Chen Y."/>
            <person name="Shah S."/>
            <person name="Dougan E. K."/>
            <person name="Thang M."/>
            <person name="Chan C."/>
        </authorList>
    </citation>
    <scope>NUCLEOTIDE SEQUENCE</scope>
</reference>
<comment type="caution">
    <text evidence="8">The sequence shown here is derived from an EMBL/GenBank/DDBJ whole genome shotgun (WGS) entry which is preliminary data.</text>
</comment>
<keyword evidence="4" id="KW-0560">Oxidoreductase</keyword>
<dbReference type="InterPro" id="IPR003710">
    <property type="entry name" value="ApbA"/>
</dbReference>
<dbReference type="GO" id="GO:0008677">
    <property type="term" value="F:2-dehydropantoate 2-reductase activity"/>
    <property type="evidence" value="ECO:0007669"/>
    <property type="project" value="UniProtKB-EC"/>
</dbReference>
<proteinExistence type="inferred from homology"/>
<protein>
    <recommendedName>
        <fullName evidence="2">2-dehydropantoate 2-reductase</fullName>
        <ecNumber evidence="2">1.1.1.169</ecNumber>
    </recommendedName>
    <alternativeName>
        <fullName evidence="5">Ketopantoate reductase</fullName>
    </alternativeName>
</protein>
<dbReference type="InterPro" id="IPR008927">
    <property type="entry name" value="6-PGluconate_DH-like_C_sf"/>
</dbReference>
<dbReference type="Pfam" id="PF02558">
    <property type="entry name" value="ApbA"/>
    <property type="match status" value="1"/>
</dbReference>
<feature type="domain" description="Ketopantoate reductase N-terminal" evidence="6">
    <location>
        <begin position="3"/>
        <end position="156"/>
    </location>
</feature>
<dbReference type="InterPro" id="IPR013328">
    <property type="entry name" value="6PGD_dom2"/>
</dbReference>
<dbReference type="PANTHER" id="PTHR43765">
    <property type="entry name" value="2-DEHYDROPANTOATE 2-REDUCTASE-RELATED"/>
    <property type="match status" value="1"/>
</dbReference>
<sequence length="378" mass="40733">MRVAVLGAGCVGQFLGAHLASEGVEVLLLGRQALERSVKAGKLQITDLERDAQGFELSLALPSPKLKVSFDQGDLKSDDFDAIFVCLKLGDTKAAACLQHLRKSTVIISVQNGINNKRRLEELLPGFPVVSGMVPYGVIELAPGRLRRSSMGPLLFDDHFPKPLAAALAAAGLALELQDEVETHQQQCFKLVVNCHNALNALVGLPLAQCLQDGLYRQILATTWEEALEVFHRSGQKLDGSVNGMPMSRNLKFLRLPSPLFGLLVRLKPGPPPDPNYHASMFYDLEQKRRTEIDELNGAVVAMADSAASRCRAPVNAALARLVRAAEEAKKGSPRLSPEAILREMQKDPSVALASGRGAGAWLLAGCVVLAAWAVSKL</sequence>
<dbReference type="Gene3D" id="3.40.50.720">
    <property type="entry name" value="NAD(P)-binding Rossmann-like Domain"/>
    <property type="match status" value="1"/>
</dbReference>
<dbReference type="GO" id="GO:0050661">
    <property type="term" value="F:NADP binding"/>
    <property type="evidence" value="ECO:0007669"/>
    <property type="project" value="TreeGrafter"/>
</dbReference>
<dbReference type="GO" id="GO:0015940">
    <property type="term" value="P:pantothenate biosynthetic process"/>
    <property type="evidence" value="ECO:0007669"/>
    <property type="project" value="InterPro"/>
</dbReference>
<evidence type="ECO:0000256" key="2">
    <source>
        <dbReference type="ARBA" id="ARBA00013014"/>
    </source>
</evidence>
<organism evidence="8 9">
    <name type="scientific">Effrenium voratum</name>
    <dbReference type="NCBI Taxonomy" id="2562239"/>
    <lineage>
        <taxon>Eukaryota</taxon>
        <taxon>Sar</taxon>
        <taxon>Alveolata</taxon>
        <taxon>Dinophyceae</taxon>
        <taxon>Suessiales</taxon>
        <taxon>Symbiodiniaceae</taxon>
        <taxon>Effrenium</taxon>
    </lineage>
</organism>
<dbReference type="GO" id="GO:0005737">
    <property type="term" value="C:cytoplasm"/>
    <property type="evidence" value="ECO:0007669"/>
    <property type="project" value="TreeGrafter"/>
</dbReference>
<comment type="similarity">
    <text evidence="1">Belongs to the ketopantoate reductase family.</text>
</comment>
<evidence type="ECO:0000313" key="9">
    <source>
        <dbReference type="Proteomes" id="UP001178507"/>
    </source>
</evidence>
<dbReference type="InterPro" id="IPR036291">
    <property type="entry name" value="NAD(P)-bd_dom_sf"/>
</dbReference>
<keyword evidence="9" id="KW-1185">Reference proteome</keyword>
<dbReference type="EMBL" id="CAUJNA010003743">
    <property type="protein sequence ID" value="CAJ1408966.1"/>
    <property type="molecule type" value="Genomic_DNA"/>
</dbReference>
<dbReference type="Proteomes" id="UP001178507">
    <property type="component" value="Unassembled WGS sequence"/>
</dbReference>
<keyword evidence="3" id="KW-0521">NADP</keyword>
<evidence type="ECO:0000259" key="6">
    <source>
        <dbReference type="Pfam" id="PF02558"/>
    </source>
</evidence>
<evidence type="ECO:0000256" key="3">
    <source>
        <dbReference type="ARBA" id="ARBA00022857"/>
    </source>
</evidence>
<dbReference type="NCBIfam" id="TIGR00745">
    <property type="entry name" value="apbA_panE"/>
    <property type="match status" value="1"/>
</dbReference>
<evidence type="ECO:0000313" key="8">
    <source>
        <dbReference type="EMBL" id="CAJ1408966.1"/>
    </source>
</evidence>
<accession>A0AA36NLD4</accession>
<dbReference type="SUPFAM" id="SSF51735">
    <property type="entry name" value="NAD(P)-binding Rossmann-fold domains"/>
    <property type="match status" value="1"/>
</dbReference>